<evidence type="ECO:0000313" key="2">
    <source>
        <dbReference type="Proteomes" id="UP001055634"/>
    </source>
</evidence>
<organism evidence="1 2">
    <name type="scientific">Brevundimonas phage vB_BpoS-Gurke</name>
    <dbReference type="NCBI Taxonomy" id="2948599"/>
    <lineage>
        <taxon>Viruses</taxon>
        <taxon>Duplodnaviria</taxon>
        <taxon>Heunggongvirae</taxon>
        <taxon>Uroviricota</taxon>
        <taxon>Caudoviricetes</taxon>
        <taxon>Jeanschmidtviridae</taxon>
        <taxon>Kikimoravirus</taxon>
        <taxon>Kikimoravirus gurke</taxon>
    </lineage>
</organism>
<keyword evidence="1" id="KW-0255">Endonuclease</keyword>
<gene>
    <name evidence="1" type="ORF">GURKE_02190</name>
</gene>
<dbReference type="Proteomes" id="UP001055634">
    <property type="component" value="Segment"/>
</dbReference>
<name>A0A9E7SSR5_9CAUD</name>
<keyword evidence="2" id="KW-1185">Reference proteome</keyword>
<keyword evidence="1" id="KW-0378">Hydrolase</keyword>
<accession>A0A9E7SSR5</accession>
<dbReference type="GO" id="GO:0004519">
    <property type="term" value="F:endonuclease activity"/>
    <property type="evidence" value="ECO:0007669"/>
    <property type="project" value="UniProtKB-KW"/>
</dbReference>
<dbReference type="EMBL" id="ON529850">
    <property type="protein sequence ID" value="UTC28250.1"/>
    <property type="molecule type" value="Genomic_DNA"/>
</dbReference>
<protein>
    <submittedName>
        <fullName evidence="1">Endonuclease</fullName>
    </submittedName>
</protein>
<proteinExistence type="predicted"/>
<evidence type="ECO:0000313" key="1">
    <source>
        <dbReference type="EMBL" id="UTC28250.1"/>
    </source>
</evidence>
<keyword evidence="1" id="KW-0540">Nuclease</keyword>
<dbReference type="Gene3D" id="1.10.30.50">
    <property type="match status" value="1"/>
</dbReference>
<reference evidence="1" key="1">
    <citation type="submission" date="2022-04" db="EMBL/GenBank/DDBJ databases">
        <authorList>
            <person name="Friedrich I."/>
            <person name="Schneider D."/>
            <person name="Poehlein A."/>
            <person name="Hertel R."/>
            <person name="Daniel R."/>
        </authorList>
    </citation>
    <scope>NUCLEOTIDE SEQUENCE</scope>
</reference>
<sequence>MPNYSCLKSERQAAYTRQKGACCYCTVQMAPITPTGKGYKPNSVSAEHLTQKSRGGRVKNNIVASCKACNAYRPDGMRPSNYAVLRRLLQPIWSPGTNPPKAVRSMLGEMGQAIRQAPPTTSLEDQPHGLE</sequence>